<organism evidence="2 3">
    <name type="scientific">Citrus unshiu</name>
    <name type="common">Satsuma mandarin</name>
    <name type="synonym">Citrus nobilis var. unshiu</name>
    <dbReference type="NCBI Taxonomy" id="55188"/>
    <lineage>
        <taxon>Eukaryota</taxon>
        <taxon>Viridiplantae</taxon>
        <taxon>Streptophyta</taxon>
        <taxon>Embryophyta</taxon>
        <taxon>Tracheophyta</taxon>
        <taxon>Spermatophyta</taxon>
        <taxon>Magnoliopsida</taxon>
        <taxon>eudicotyledons</taxon>
        <taxon>Gunneridae</taxon>
        <taxon>Pentapetalae</taxon>
        <taxon>rosids</taxon>
        <taxon>malvids</taxon>
        <taxon>Sapindales</taxon>
        <taxon>Rutaceae</taxon>
        <taxon>Aurantioideae</taxon>
        <taxon>Citrus</taxon>
    </lineage>
</organism>
<evidence type="ECO:0000313" key="2">
    <source>
        <dbReference type="EMBL" id="GAY63067.1"/>
    </source>
</evidence>
<evidence type="ECO:0000256" key="1">
    <source>
        <dbReference type="SAM" id="MobiDB-lite"/>
    </source>
</evidence>
<accession>A0A2H5QEJ8</accession>
<keyword evidence="3" id="KW-1185">Reference proteome</keyword>
<evidence type="ECO:0000313" key="3">
    <source>
        <dbReference type="Proteomes" id="UP000236630"/>
    </source>
</evidence>
<dbReference type="AlphaFoldDB" id="A0A2H5QEJ8"/>
<dbReference type="Proteomes" id="UP000236630">
    <property type="component" value="Unassembled WGS sequence"/>
</dbReference>
<sequence>MTTIINIVLNGKAVPRRRAFFRDAWWMLILHGGTCKLGEPHNNSFPSNDSAEKFPKDPPLGISPSSLLKERSRFSRYETFSKDTGIAPERLLLDKFKDFKLIKSPTESGIDPCNLLYAKRRYCRSFRLPIVVGITLEKLFNMSLRFQRVNGIEVNSLELNDSVLREARLLKHAGIDPESLLPPKFNSYNSAKRQISSG</sequence>
<gene>
    <name evidence="2" type="ORF">CUMW_222630</name>
</gene>
<comment type="caution">
    <text evidence="2">The sequence shown here is derived from an EMBL/GenBank/DDBJ whole genome shotgun (WGS) entry which is preliminary data.</text>
</comment>
<protein>
    <submittedName>
        <fullName evidence="2">Uncharacterized protein</fullName>
    </submittedName>
</protein>
<proteinExistence type="predicted"/>
<reference evidence="2 3" key="1">
    <citation type="journal article" date="2017" name="Front. Genet.">
        <title>Draft sequencing of the heterozygous diploid genome of Satsuma (Citrus unshiu Marc.) using a hybrid assembly approach.</title>
        <authorList>
            <person name="Shimizu T."/>
            <person name="Tanizawa Y."/>
            <person name="Mochizuki T."/>
            <person name="Nagasaki H."/>
            <person name="Yoshioka T."/>
            <person name="Toyoda A."/>
            <person name="Fujiyama A."/>
            <person name="Kaminuma E."/>
            <person name="Nakamura Y."/>
        </authorList>
    </citation>
    <scope>NUCLEOTIDE SEQUENCE [LARGE SCALE GENOMIC DNA]</scope>
    <source>
        <strain evidence="3">cv. Miyagawa wase</strain>
    </source>
</reference>
<feature type="non-terminal residue" evidence="2">
    <location>
        <position position="198"/>
    </location>
</feature>
<name>A0A2H5QEJ8_CITUN</name>
<feature type="region of interest" description="Disordered" evidence="1">
    <location>
        <begin position="41"/>
        <end position="62"/>
    </location>
</feature>
<dbReference type="EMBL" id="BDQV01000333">
    <property type="protein sequence ID" value="GAY63067.1"/>
    <property type="molecule type" value="Genomic_DNA"/>
</dbReference>